<dbReference type="Pfam" id="PF13442">
    <property type="entry name" value="Cytochrome_CBB3"/>
    <property type="match status" value="1"/>
</dbReference>
<evidence type="ECO:0000256" key="5">
    <source>
        <dbReference type="ARBA" id="ARBA00023004"/>
    </source>
</evidence>
<evidence type="ECO:0000256" key="1">
    <source>
        <dbReference type="ARBA" id="ARBA00022448"/>
    </source>
</evidence>
<evidence type="ECO:0000256" key="3">
    <source>
        <dbReference type="ARBA" id="ARBA00022723"/>
    </source>
</evidence>
<feature type="region of interest" description="Disordered" evidence="7">
    <location>
        <begin position="87"/>
        <end position="106"/>
    </location>
</feature>
<evidence type="ECO:0000256" key="2">
    <source>
        <dbReference type="ARBA" id="ARBA00022617"/>
    </source>
</evidence>
<dbReference type="InterPro" id="IPR036909">
    <property type="entry name" value="Cyt_c-like_dom_sf"/>
</dbReference>
<feature type="region of interest" description="Disordered" evidence="7">
    <location>
        <begin position="158"/>
        <end position="182"/>
    </location>
</feature>
<dbReference type="EMBL" id="SJPZ01000002">
    <property type="protein sequence ID" value="TWU62185.1"/>
    <property type="molecule type" value="Genomic_DNA"/>
</dbReference>
<keyword evidence="4" id="KW-0249">Electron transport</keyword>
<organism evidence="9 10">
    <name type="scientific">Crateriforma conspicua</name>
    <dbReference type="NCBI Taxonomy" id="2527996"/>
    <lineage>
        <taxon>Bacteria</taxon>
        <taxon>Pseudomonadati</taxon>
        <taxon>Planctomycetota</taxon>
        <taxon>Planctomycetia</taxon>
        <taxon>Planctomycetales</taxon>
        <taxon>Planctomycetaceae</taxon>
        <taxon>Crateriforma</taxon>
    </lineage>
</organism>
<feature type="domain" description="Cytochrome c" evidence="8">
    <location>
        <begin position="179"/>
        <end position="362"/>
    </location>
</feature>
<proteinExistence type="predicted"/>
<dbReference type="InterPro" id="IPR050597">
    <property type="entry name" value="Cytochrome_c_Oxidase_Subunit"/>
</dbReference>
<dbReference type="RefSeq" id="WP_146414902.1">
    <property type="nucleotide sequence ID" value="NZ_SJPZ01000002.1"/>
</dbReference>
<reference evidence="9 10" key="1">
    <citation type="submission" date="2019-02" db="EMBL/GenBank/DDBJ databases">
        <title>Deep-cultivation of Planctomycetes and their phenomic and genomic characterization uncovers novel biology.</title>
        <authorList>
            <person name="Wiegand S."/>
            <person name="Jogler M."/>
            <person name="Boedeker C."/>
            <person name="Pinto D."/>
            <person name="Vollmers J."/>
            <person name="Rivas-Marin E."/>
            <person name="Kohn T."/>
            <person name="Peeters S.H."/>
            <person name="Heuer A."/>
            <person name="Rast P."/>
            <person name="Oberbeckmann S."/>
            <person name="Bunk B."/>
            <person name="Jeske O."/>
            <person name="Meyerdierks A."/>
            <person name="Storesund J.E."/>
            <person name="Kallscheuer N."/>
            <person name="Luecker S."/>
            <person name="Lage O.M."/>
            <person name="Pohl T."/>
            <person name="Merkel B.J."/>
            <person name="Hornburger P."/>
            <person name="Mueller R.-W."/>
            <person name="Bruemmer F."/>
            <person name="Labrenz M."/>
            <person name="Spormann A.M."/>
            <person name="Op Den Camp H."/>
            <person name="Overmann J."/>
            <person name="Amann R."/>
            <person name="Jetten M.S.M."/>
            <person name="Mascher T."/>
            <person name="Medema M.H."/>
            <person name="Devos D.P."/>
            <person name="Kaster A.-K."/>
            <person name="Ovreas L."/>
            <person name="Rohde M."/>
            <person name="Galperin M.Y."/>
            <person name="Jogler C."/>
        </authorList>
    </citation>
    <scope>NUCLEOTIDE SEQUENCE [LARGE SCALE GENOMIC DNA]</scope>
    <source>
        <strain evidence="9 10">V7</strain>
    </source>
</reference>
<dbReference type="InterPro" id="IPR009056">
    <property type="entry name" value="Cyt_c-like_dom"/>
</dbReference>
<sequence>MKITFKRFLIATVTLGIIGVAVLVSGIVPVKASSGHWPVTAWFLDYASDRSVDFHSNGIEVPNLDVPGMITLGAGTYQTNCQFCHGQPERQQPPVAQGMTPTPPQLQDSLPEMSDQETFYIVKHGIKFAGMPAWPTQRRDDEIWPVVAFLNAMPSMTNEEYRQRTRRRPSDPPEGSFNRAEPIGDNAFIDEHCAACHGRDGSNNINRRVPILAGQNEAYLAMSLRSYRAMRRHSGVMMPVAYRLTDDRIDALAKHFSSQSRLPPKEPAPKSELVETGRRLATEGDVKKKIPSCVDCHGPGERLRSKTYPRLAGQPAWYIERQLELFGKRDRGGMKAKIMHKIADKLDDESRRAVAAYYAAAPAASL</sequence>
<evidence type="ECO:0000256" key="4">
    <source>
        <dbReference type="ARBA" id="ARBA00022982"/>
    </source>
</evidence>
<dbReference type="Proteomes" id="UP000316476">
    <property type="component" value="Unassembled WGS sequence"/>
</dbReference>
<evidence type="ECO:0000256" key="6">
    <source>
        <dbReference type="PROSITE-ProRule" id="PRU00433"/>
    </source>
</evidence>
<dbReference type="PANTHER" id="PTHR33751">
    <property type="entry name" value="CBB3-TYPE CYTOCHROME C OXIDASE SUBUNIT FIXP"/>
    <property type="match status" value="1"/>
</dbReference>
<protein>
    <submittedName>
        <fullName evidence="9">Cytochrome c-552</fullName>
    </submittedName>
</protein>
<gene>
    <name evidence="9" type="primary">cyc1</name>
    <name evidence="9" type="ORF">V7x_39140</name>
</gene>
<dbReference type="OrthoDB" id="9773456at2"/>
<dbReference type="Pfam" id="PF00034">
    <property type="entry name" value="Cytochrom_C"/>
    <property type="match status" value="2"/>
</dbReference>
<comment type="caution">
    <text evidence="9">The sequence shown here is derived from an EMBL/GenBank/DDBJ whole genome shotgun (WGS) entry which is preliminary data.</text>
</comment>
<accession>A0A5C6FIW2</accession>
<dbReference type="AlphaFoldDB" id="A0A5C6FIW2"/>
<feature type="compositionally biased region" description="Basic and acidic residues" evidence="7">
    <location>
        <begin position="159"/>
        <end position="171"/>
    </location>
</feature>
<keyword evidence="1" id="KW-0813">Transport</keyword>
<dbReference type="Gene3D" id="1.10.760.10">
    <property type="entry name" value="Cytochrome c-like domain"/>
    <property type="match status" value="3"/>
</dbReference>
<keyword evidence="2 6" id="KW-0349">Heme</keyword>
<dbReference type="PROSITE" id="PS51007">
    <property type="entry name" value="CYTC"/>
    <property type="match status" value="2"/>
</dbReference>
<name>A0A5C6FIW2_9PLAN</name>
<dbReference type="GO" id="GO:0009055">
    <property type="term" value="F:electron transfer activity"/>
    <property type="evidence" value="ECO:0007669"/>
    <property type="project" value="InterPro"/>
</dbReference>
<feature type="domain" description="Cytochrome c" evidence="8">
    <location>
        <begin position="68"/>
        <end position="154"/>
    </location>
</feature>
<dbReference type="GO" id="GO:0020037">
    <property type="term" value="F:heme binding"/>
    <property type="evidence" value="ECO:0007669"/>
    <property type="project" value="InterPro"/>
</dbReference>
<evidence type="ECO:0000259" key="8">
    <source>
        <dbReference type="PROSITE" id="PS51007"/>
    </source>
</evidence>
<dbReference type="SUPFAM" id="SSF46626">
    <property type="entry name" value="Cytochrome c"/>
    <property type="match status" value="3"/>
</dbReference>
<evidence type="ECO:0000256" key="7">
    <source>
        <dbReference type="SAM" id="MobiDB-lite"/>
    </source>
</evidence>
<keyword evidence="3 6" id="KW-0479">Metal-binding</keyword>
<evidence type="ECO:0000313" key="10">
    <source>
        <dbReference type="Proteomes" id="UP000316476"/>
    </source>
</evidence>
<dbReference type="PANTHER" id="PTHR33751:SF9">
    <property type="entry name" value="CYTOCHROME C4"/>
    <property type="match status" value="1"/>
</dbReference>
<dbReference type="GO" id="GO:0046872">
    <property type="term" value="F:metal ion binding"/>
    <property type="evidence" value="ECO:0007669"/>
    <property type="project" value="UniProtKB-KW"/>
</dbReference>
<evidence type="ECO:0000313" key="9">
    <source>
        <dbReference type="EMBL" id="TWU62185.1"/>
    </source>
</evidence>
<keyword evidence="5 6" id="KW-0408">Iron</keyword>